<dbReference type="InterPro" id="IPR036388">
    <property type="entry name" value="WH-like_DNA-bd_sf"/>
</dbReference>
<reference evidence="6 7" key="1">
    <citation type="submission" date="2023-10" db="EMBL/GenBank/DDBJ databases">
        <title>Sorlinia euscelidii gen. nov., sp. nov., an acetic acid bacteria isolated from the gut of Euscelidius variegatus emitter.</title>
        <authorList>
            <person name="Michoud G."/>
            <person name="Marasco R."/>
            <person name="Seferji K."/>
            <person name="Gonella E."/>
            <person name="Garuglieri E."/>
            <person name="Alma A."/>
            <person name="Mapelli F."/>
            <person name="Borin S."/>
            <person name="Daffonchio D."/>
            <person name="Crotti E."/>
        </authorList>
    </citation>
    <scope>NUCLEOTIDE SEQUENCE [LARGE SCALE GENOMIC DNA]</scope>
    <source>
        <strain evidence="6 7">EV16P</strain>
    </source>
</reference>
<name>A0ABU7U385_9PROT</name>
<dbReference type="InterPro" id="IPR050950">
    <property type="entry name" value="HTH-type_LysR_regulators"/>
</dbReference>
<keyword evidence="4" id="KW-0804">Transcription</keyword>
<keyword evidence="7" id="KW-1185">Reference proteome</keyword>
<dbReference type="Pfam" id="PF03466">
    <property type="entry name" value="LysR_substrate"/>
    <property type="match status" value="1"/>
</dbReference>
<evidence type="ECO:0000259" key="5">
    <source>
        <dbReference type="PROSITE" id="PS50931"/>
    </source>
</evidence>
<accession>A0ABU7U385</accession>
<organism evidence="6 7">
    <name type="scientific">Sorlinia euscelidii</name>
    <dbReference type="NCBI Taxonomy" id="3081148"/>
    <lineage>
        <taxon>Bacteria</taxon>
        <taxon>Pseudomonadati</taxon>
        <taxon>Pseudomonadota</taxon>
        <taxon>Alphaproteobacteria</taxon>
        <taxon>Acetobacterales</taxon>
        <taxon>Acetobacteraceae</taxon>
        <taxon>Sorlinia</taxon>
    </lineage>
</organism>
<dbReference type="Gene3D" id="1.10.10.10">
    <property type="entry name" value="Winged helix-like DNA-binding domain superfamily/Winged helix DNA-binding domain"/>
    <property type="match status" value="1"/>
</dbReference>
<dbReference type="Gene3D" id="3.40.190.290">
    <property type="match status" value="1"/>
</dbReference>
<dbReference type="Proteomes" id="UP001312908">
    <property type="component" value="Unassembled WGS sequence"/>
</dbReference>
<evidence type="ECO:0000256" key="4">
    <source>
        <dbReference type="ARBA" id="ARBA00023163"/>
    </source>
</evidence>
<gene>
    <name evidence="6" type="ORF">DOFOFD_09795</name>
</gene>
<dbReference type="PANTHER" id="PTHR30419:SF8">
    <property type="entry name" value="NITROGEN ASSIMILATION TRANSCRIPTIONAL ACTIVATOR-RELATED"/>
    <property type="match status" value="1"/>
</dbReference>
<evidence type="ECO:0000256" key="3">
    <source>
        <dbReference type="ARBA" id="ARBA00023125"/>
    </source>
</evidence>
<dbReference type="SUPFAM" id="SSF46785">
    <property type="entry name" value="Winged helix' DNA-binding domain"/>
    <property type="match status" value="1"/>
</dbReference>
<evidence type="ECO:0000313" key="7">
    <source>
        <dbReference type="Proteomes" id="UP001312908"/>
    </source>
</evidence>
<dbReference type="InterPro" id="IPR036390">
    <property type="entry name" value="WH_DNA-bd_sf"/>
</dbReference>
<comment type="similarity">
    <text evidence="1">Belongs to the LysR transcriptional regulatory family.</text>
</comment>
<evidence type="ECO:0000256" key="2">
    <source>
        <dbReference type="ARBA" id="ARBA00023015"/>
    </source>
</evidence>
<comment type="caution">
    <text evidence="6">The sequence shown here is derived from an EMBL/GenBank/DDBJ whole genome shotgun (WGS) entry which is preliminary data.</text>
</comment>
<evidence type="ECO:0000256" key="1">
    <source>
        <dbReference type="ARBA" id="ARBA00009437"/>
    </source>
</evidence>
<dbReference type="RefSeq" id="WP_394820140.1">
    <property type="nucleotide sequence ID" value="NZ_JAWJZY010000004.1"/>
</dbReference>
<dbReference type="InterPro" id="IPR000847">
    <property type="entry name" value="LysR_HTH_N"/>
</dbReference>
<dbReference type="InterPro" id="IPR005119">
    <property type="entry name" value="LysR_subst-bd"/>
</dbReference>
<keyword evidence="3" id="KW-0238">DNA-binding</keyword>
<dbReference type="PROSITE" id="PS50931">
    <property type="entry name" value="HTH_LYSR"/>
    <property type="match status" value="1"/>
</dbReference>
<proteinExistence type="inferred from homology"/>
<sequence length="316" mass="34849">MREQYPLLNRLKLRHLRLIIELEATHNLHRTAERMNLSQPSVTKLLQEIEYALKAPLFRRTSQGALPTALGEMVARHAQLMINDVIRLQHDVDAMRSGTAGMVRIGAIVAALPEHVSPIIARALDTHAQLSVSLTVGSSDTLLQALEAGRVDFIVARPSSTRISAQIEAHILSQEPLSIVAAPRHPLADASLLELAELGDARWILPEAHSPLRRAIDATFALARLPPPRQAIETSSMMASLDLLQHSAMLAFMPTSIAQMFEEAHMLRRLHVRLDDHLGCYSLITLKERPLSAAATFLSDAIKTGLIRNCDQTLTS</sequence>
<dbReference type="SUPFAM" id="SSF53850">
    <property type="entry name" value="Periplasmic binding protein-like II"/>
    <property type="match status" value="1"/>
</dbReference>
<dbReference type="EMBL" id="JAWJZY010000004">
    <property type="protein sequence ID" value="MEE8659300.1"/>
    <property type="molecule type" value="Genomic_DNA"/>
</dbReference>
<evidence type="ECO:0000313" key="6">
    <source>
        <dbReference type="EMBL" id="MEE8659300.1"/>
    </source>
</evidence>
<keyword evidence="2" id="KW-0805">Transcription regulation</keyword>
<dbReference type="PANTHER" id="PTHR30419">
    <property type="entry name" value="HTH-TYPE TRANSCRIPTIONAL REGULATOR YBHD"/>
    <property type="match status" value="1"/>
</dbReference>
<feature type="domain" description="HTH lysR-type" evidence="5">
    <location>
        <begin position="11"/>
        <end position="68"/>
    </location>
</feature>
<protein>
    <submittedName>
        <fullName evidence="6">HTH lysR-type domain-containing protein</fullName>
    </submittedName>
</protein>
<dbReference type="Pfam" id="PF00126">
    <property type="entry name" value="HTH_1"/>
    <property type="match status" value="1"/>
</dbReference>